<proteinExistence type="predicted"/>
<protein>
    <submittedName>
        <fullName evidence="2">BrnA antitoxin of type II toxin-antitoxin system</fullName>
    </submittedName>
</protein>
<dbReference type="Proteomes" id="UP000199347">
    <property type="component" value="Unassembled WGS sequence"/>
</dbReference>
<dbReference type="AlphaFoldDB" id="A0A1G5MHZ6"/>
<keyword evidence="3" id="KW-1185">Reference proteome</keyword>
<reference evidence="2 3" key="1">
    <citation type="submission" date="2016-10" db="EMBL/GenBank/DDBJ databases">
        <authorList>
            <person name="de Groot N.N."/>
        </authorList>
    </citation>
    <scope>NUCLEOTIDE SEQUENCE [LARGE SCALE GENOMIC DNA]</scope>
    <source>
        <strain evidence="2 3">DSM 2698</strain>
    </source>
</reference>
<dbReference type="InterPro" id="IPR025528">
    <property type="entry name" value="BrnA_antitoxin"/>
</dbReference>
<gene>
    <name evidence="2" type="ORF">SAMN03080610_00723</name>
</gene>
<feature type="compositionally biased region" description="Basic and acidic residues" evidence="1">
    <location>
        <begin position="19"/>
        <end position="31"/>
    </location>
</feature>
<accession>A0A1G5MHZ6</accession>
<evidence type="ECO:0000313" key="2">
    <source>
        <dbReference type="EMBL" id="SCZ24837.1"/>
    </source>
</evidence>
<name>A0A1G5MHZ6_AFIMA</name>
<dbReference type="STRING" id="1120955.SAMN03080610_00723"/>
<sequence>MPEKKERIVRFTANDLQKMRHQGEAGSDWKRAARQGVPDGSDPDDAFDAVPPDWVMTEMPLPRTKTHASIRIDADVLEWFKAQGRGYQTRINAVLRQYYEHHREP</sequence>
<dbReference type="Pfam" id="PF14384">
    <property type="entry name" value="BrnA_antitoxin"/>
    <property type="match status" value="1"/>
</dbReference>
<evidence type="ECO:0000313" key="3">
    <source>
        <dbReference type="Proteomes" id="UP000199347"/>
    </source>
</evidence>
<feature type="region of interest" description="Disordered" evidence="1">
    <location>
        <begin position="19"/>
        <end position="49"/>
    </location>
</feature>
<evidence type="ECO:0000256" key="1">
    <source>
        <dbReference type="SAM" id="MobiDB-lite"/>
    </source>
</evidence>
<dbReference type="EMBL" id="FMVW01000001">
    <property type="protein sequence ID" value="SCZ24837.1"/>
    <property type="molecule type" value="Genomic_DNA"/>
</dbReference>
<organism evidence="2 3">
    <name type="scientific">Afifella marina DSM 2698</name>
    <dbReference type="NCBI Taxonomy" id="1120955"/>
    <lineage>
        <taxon>Bacteria</taxon>
        <taxon>Pseudomonadati</taxon>
        <taxon>Pseudomonadota</taxon>
        <taxon>Alphaproteobacteria</taxon>
        <taxon>Hyphomicrobiales</taxon>
        <taxon>Afifellaceae</taxon>
        <taxon>Afifella</taxon>
    </lineage>
</organism>